<keyword evidence="3" id="KW-1185">Reference proteome</keyword>
<feature type="non-terminal residue" evidence="2">
    <location>
        <position position="1"/>
    </location>
</feature>
<name>A0A368GW88_ANCCA</name>
<dbReference type="SUPFAM" id="SSF55797">
    <property type="entry name" value="PR-1-like"/>
    <property type="match status" value="1"/>
</dbReference>
<dbReference type="Pfam" id="PF00188">
    <property type="entry name" value="CAP"/>
    <property type="match status" value="1"/>
</dbReference>
<dbReference type="EMBL" id="JOJR01000064">
    <property type="protein sequence ID" value="RCN47290.1"/>
    <property type="molecule type" value="Genomic_DNA"/>
</dbReference>
<proteinExistence type="predicted"/>
<dbReference type="STRING" id="29170.A0A368GW88"/>
<dbReference type="SMART" id="SM00198">
    <property type="entry name" value="SCP"/>
    <property type="match status" value="1"/>
</dbReference>
<dbReference type="Proteomes" id="UP000252519">
    <property type="component" value="Unassembled WGS sequence"/>
</dbReference>
<dbReference type="AlphaFoldDB" id="A0A368GW88"/>
<gene>
    <name evidence="2" type="ORF">ANCCAN_06578</name>
</gene>
<evidence type="ECO:0000259" key="1">
    <source>
        <dbReference type="SMART" id="SM00198"/>
    </source>
</evidence>
<dbReference type="Gene3D" id="3.40.33.10">
    <property type="entry name" value="CAP"/>
    <property type="match status" value="1"/>
</dbReference>
<sequence length="182" mass="19940">FEVLLNSYATATTTYYPTDVCSDTITDLFRLEIMAAHNALRGQLARGEIEQDDGSKLKGSKTLFKLNYDCTLEGLAMAAVPTNCARQPAMDLNPLGRSQNLAAVTANNDPSTGQPLQTAINSATTLWAERLHVELLKNPIYTNERMAPFANMIYNNSLSMGCMGYYCSAQTKTAIVCVYSDM</sequence>
<comment type="caution">
    <text evidence="2">The sequence shown here is derived from an EMBL/GenBank/DDBJ whole genome shotgun (WGS) entry which is preliminary data.</text>
</comment>
<evidence type="ECO:0000313" key="2">
    <source>
        <dbReference type="EMBL" id="RCN47290.1"/>
    </source>
</evidence>
<reference evidence="2 3" key="1">
    <citation type="submission" date="2014-10" db="EMBL/GenBank/DDBJ databases">
        <title>Draft genome of the hookworm Ancylostoma caninum.</title>
        <authorList>
            <person name="Mitreva M."/>
        </authorList>
    </citation>
    <scope>NUCLEOTIDE SEQUENCE [LARGE SCALE GENOMIC DNA]</scope>
    <source>
        <strain evidence="2 3">Baltimore</strain>
    </source>
</reference>
<accession>A0A368GW88</accession>
<dbReference type="OrthoDB" id="10506599at2759"/>
<organism evidence="2 3">
    <name type="scientific">Ancylostoma caninum</name>
    <name type="common">Dog hookworm</name>
    <dbReference type="NCBI Taxonomy" id="29170"/>
    <lineage>
        <taxon>Eukaryota</taxon>
        <taxon>Metazoa</taxon>
        <taxon>Ecdysozoa</taxon>
        <taxon>Nematoda</taxon>
        <taxon>Chromadorea</taxon>
        <taxon>Rhabditida</taxon>
        <taxon>Rhabditina</taxon>
        <taxon>Rhabditomorpha</taxon>
        <taxon>Strongyloidea</taxon>
        <taxon>Ancylostomatidae</taxon>
        <taxon>Ancylostomatinae</taxon>
        <taxon>Ancylostoma</taxon>
    </lineage>
</organism>
<dbReference type="CDD" id="cd05380">
    <property type="entry name" value="CAP_euk"/>
    <property type="match status" value="1"/>
</dbReference>
<evidence type="ECO:0000313" key="3">
    <source>
        <dbReference type="Proteomes" id="UP000252519"/>
    </source>
</evidence>
<dbReference type="InterPro" id="IPR014044">
    <property type="entry name" value="CAP_dom"/>
</dbReference>
<protein>
    <submittedName>
        <fullName evidence="2">SCP-like protein</fullName>
    </submittedName>
</protein>
<feature type="domain" description="SCP" evidence="1">
    <location>
        <begin position="28"/>
        <end position="180"/>
    </location>
</feature>
<dbReference type="InterPro" id="IPR035940">
    <property type="entry name" value="CAP_sf"/>
</dbReference>